<protein>
    <submittedName>
        <fullName evidence="3">Uncharacterized protein</fullName>
    </submittedName>
</protein>
<gene>
    <name evidence="3" type="ORF">F9C07_11465</name>
</gene>
<dbReference type="EMBL" id="CP044623">
    <property type="protein sequence ID" value="QRD94829.1"/>
    <property type="molecule type" value="Genomic_DNA"/>
</dbReference>
<accession>A0A7U2R3X6</accession>
<reference evidence="4" key="1">
    <citation type="journal article" date="2021" name="G3 (Bethesda)">
        <title>Chromosome assembled and annotated genome sequence of Aspergillus flavus NRRL 3357.</title>
        <authorList>
            <person name="Skerker J.M."/>
            <person name="Pianalto K.M."/>
            <person name="Mondo S.J."/>
            <person name="Yang K."/>
            <person name="Arkin A.P."/>
            <person name="Keller N.P."/>
            <person name="Grigoriev I.V."/>
            <person name="Louise Glass N.L."/>
        </authorList>
    </citation>
    <scope>NUCLEOTIDE SEQUENCE [LARGE SCALE GENOMIC DNA]</scope>
    <source>
        <strain evidence="4">ATCC 200026 / FGSC A1120 / IAM 13836 / NRRL 3357 / JCM 12722 / SRRC 167</strain>
    </source>
</reference>
<dbReference type="VEuPathDB" id="FungiDB:F9C07_11465"/>
<keyword evidence="4" id="KW-1185">Reference proteome</keyword>
<evidence type="ECO:0000313" key="3">
    <source>
        <dbReference type="EMBL" id="QRD94829.1"/>
    </source>
</evidence>
<feature type="chain" id="PRO_5031573452" evidence="2">
    <location>
        <begin position="19"/>
        <end position="100"/>
    </location>
</feature>
<feature type="signal peptide" evidence="2">
    <location>
        <begin position="1"/>
        <end position="18"/>
    </location>
</feature>
<comment type="similarity">
    <text evidence="1">Belongs to the invertebrate defensin family.</text>
</comment>
<dbReference type="Proteomes" id="UP000596276">
    <property type="component" value="Chromosome 6"/>
</dbReference>
<dbReference type="OMA" id="SCAIQHG"/>
<dbReference type="InterPro" id="IPR036574">
    <property type="entry name" value="Scorpion_toxin-like_sf"/>
</dbReference>
<evidence type="ECO:0000256" key="1">
    <source>
        <dbReference type="ARBA" id="ARBA00007085"/>
    </source>
</evidence>
<keyword evidence="2" id="KW-0732">Signal</keyword>
<dbReference type="AlphaFoldDB" id="A0A7U2R3X6"/>
<sequence>MKLLTVAFSLLLLGQVHASPLVLDKRSSCQLGDVWDLNAADAACSASCAIQHGDKHGGHCDKNNGANLTRVALKSAQTLPLMLAALSSKAMITYTIARME</sequence>
<name>A0A7U2R3X6_ASPFN</name>
<proteinExistence type="inferred from homology"/>
<dbReference type="Gene3D" id="3.30.30.10">
    <property type="entry name" value="Knottin, scorpion toxin-like"/>
    <property type="match status" value="1"/>
</dbReference>
<evidence type="ECO:0000256" key="2">
    <source>
        <dbReference type="SAM" id="SignalP"/>
    </source>
</evidence>
<organism evidence="3 4">
    <name type="scientific">Aspergillus flavus (strain ATCC 200026 / FGSC A1120 / IAM 13836 / NRRL 3357 / JCM 12722 / SRRC 167)</name>
    <dbReference type="NCBI Taxonomy" id="332952"/>
    <lineage>
        <taxon>Eukaryota</taxon>
        <taxon>Fungi</taxon>
        <taxon>Dikarya</taxon>
        <taxon>Ascomycota</taxon>
        <taxon>Pezizomycotina</taxon>
        <taxon>Eurotiomycetes</taxon>
        <taxon>Eurotiomycetidae</taxon>
        <taxon>Eurotiales</taxon>
        <taxon>Aspergillaceae</taxon>
        <taxon>Aspergillus</taxon>
        <taxon>Aspergillus subgen. Circumdati</taxon>
    </lineage>
</organism>
<dbReference type="VEuPathDB" id="FungiDB:AFLA_009941"/>
<evidence type="ECO:0000313" key="4">
    <source>
        <dbReference type="Proteomes" id="UP000596276"/>
    </source>
</evidence>